<accession>A0A285PE99</accession>
<feature type="region of interest" description="Disordered" evidence="1">
    <location>
        <begin position="1"/>
        <end position="28"/>
    </location>
</feature>
<gene>
    <name evidence="2" type="ORF">SAMN06269185_3287</name>
</gene>
<reference evidence="2 3" key="1">
    <citation type="submission" date="2017-09" db="EMBL/GenBank/DDBJ databases">
        <authorList>
            <person name="Ehlers B."/>
            <person name="Leendertz F.H."/>
        </authorList>
    </citation>
    <scope>NUCLEOTIDE SEQUENCE [LARGE SCALE GENOMIC DNA]</scope>
    <source>
        <strain evidence="2 3">DSM 27208</strain>
    </source>
</reference>
<protein>
    <submittedName>
        <fullName evidence="2">Uncharacterized protein</fullName>
    </submittedName>
</protein>
<dbReference type="RefSeq" id="WP_097010164.1">
    <property type="nucleotide sequence ID" value="NZ_OBEJ01000009.1"/>
</dbReference>
<proteinExistence type="predicted"/>
<dbReference type="Proteomes" id="UP000219453">
    <property type="component" value="Unassembled WGS sequence"/>
</dbReference>
<organism evidence="2 3">
    <name type="scientific">Natronoarchaeum philippinense</name>
    <dbReference type="NCBI Taxonomy" id="558529"/>
    <lineage>
        <taxon>Archaea</taxon>
        <taxon>Methanobacteriati</taxon>
        <taxon>Methanobacteriota</taxon>
        <taxon>Stenosarchaea group</taxon>
        <taxon>Halobacteria</taxon>
        <taxon>Halobacteriales</taxon>
        <taxon>Natronoarchaeaceae</taxon>
    </lineage>
</organism>
<evidence type="ECO:0000256" key="1">
    <source>
        <dbReference type="SAM" id="MobiDB-lite"/>
    </source>
</evidence>
<sequence>MSQLGTSQLGEERLGARPPRDQDGRLGRFNLGRVQLGETTPIAVREALASSATATSKQSAIASLTAGAESTTATGTPQQSSIASIVRSAITTSAAATPAEAFRYFRDWEIDGMTVETVTKDGTKRAELTAKRLSLSFEVTRDNLDYWRQYDRTGDLSITTGYGGSFDVVDRAGRAGAVEAVPPTDYQPPFDRADYYVNSYEESQLAADRFEISLTLQRTENRETSFQMADEAGEDWLLEFGVATVALENEQVRRSSAGGSRTGMRVTLPLMLTDDQAAAVAESAAYPDAVVERSVPDGEDFVEDTSGGNQTVTITPPASAEMDTGDYAIQSWRLSFGRFGEARWSVELELREMKS</sequence>
<dbReference type="OrthoDB" id="351343at2157"/>
<dbReference type="AlphaFoldDB" id="A0A285PE99"/>
<evidence type="ECO:0000313" key="2">
    <source>
        <dbReference type="EMBL" id="SNZ18191.1"/>
    </source>
</evidence>
<keyword evidence="3" id="KW-1185">Reference proteome</keyword>
<evidence type="ECO:0000313" key="3">
    <source>
        <dbReference type="Proteomes" id="UP000219453"/>
    </source>
</evidence>
<name>A0A285PE99_NATPI</name>
<feature type="compositionally biased region" description="Basic and acidic residues" evidence="1">
    <location>
        <begin position="10"/>
        <end position="26"/>
    </location>
</feature>
<dbReference type="EMBL" id="OBEJ01000009">
    <property type="protein sequence ID" value="SNZ18191.1"/>
    <property type="molecule type" value="Genomic_DNA"/>
</dbReference>